<evidence type="ECO:0000256" key="2">
    <source>
        <dbReference type="ARBA" id="ARBA00023239"/>
    </source>
</evidence>
<dbReference type="GO" id="GO:0016836">
    <property type="term" value="F:hydro-lyase activity"/>
    <property type="evidence" value="ECO:0007669"/>
    <property type="project" value="UniProtKB-ARBA"/>
</dbReference>
<dbReference type="Pfam" id="PF00378">
    <property type="entry name" value="ECH_1"/>
    <property type="match status" value="1"/>
</dbReference>
<dbReference type="FunFam" id="3.90.226.10:FF:000009">
    <property type="entry name" value="Carnitinyl-CoA dehydratase"/>
    <property type="match status" value="1"/>
</dbReference>
<proteinExistence type="inferred from homology"/>
<comment type="similarity">
    <text evidence="1 3">Belongs to the enoyl-CoA hydratase/isomerase family.</text>
</comment>
<dbReference type="VEuPathDB" id="TriTrypDB:LPMP_292330"/>
<gene>
    <name evidence="4" type="ORF">LPMP_292330</name>
</gene>
<dbReference type="PROSITE" id="PS00166">
    <property type="entry name" value="ENOYL_COA_HYDRATASE"/>
    <property type="match status" value="1"/>
</dbReference>
<dbReference type="Gene3D" id="3.90.226.10">
    <property type="entry name" value="2-enoyl-CoA Hydratase, Chain A, domain 1"/>
    <property type="match status" value="1"/>
</dbReference>
<accession>A0A088RY34</accession>
<dbReference type="Proteomes" id="UP000063063">
    <property type="component" value="Chromosome 29"/>
</dbReference>
<dbReference type="InterPro" id="IPR001753">
    <property type="entry name" value="Enoyl-CoA_hydra/iso"/>
</dbReference>
<evidence type="ECO:0000313" key="4">
    <source>
        <dbReference type="EMBL" id="AIO00180.1"/>
    </source>
</evidence>
<dbReference type="Gene3D" id="1.10.12.10">
    <property type="entry name" value="Lyase 2-enoyl-coa Hydratase, Chain A, domain 2"/>
    <property type="match status" value="1"/>
</dbReference>
<dbReference type="InterPro" id="IPR018376">
    <property type="entry name" value="Enoyl-CoA_hyd/isom_CS"/>
</dbReference>
<dbReference type="GO" id="GO:0006635">
    <property type="term" value="P:fatty acid beta-oxidation"/>
    <property type="evidence" value="ECO:0007669"/>
    <property type="project" value="TreeGrafter"/>
</dbReference>
<evidence type="ECO:0000256" key="3">
    <source>
        <dbReference type="RuleBase" id="RU003707"/>
    </source>
</evidence>
<dbReference type="FunFam" id="1.10.12.10:FF:000001">
    <property type="entry name" value="Probable enoyl-CoA hydratase, mitochondrial"/>
    <property type="match status" value="1"/>
</dbReference>
<dbReference type="InterPro" id="IPR029045">
    <property type="entry name" value="ClpP/crotonase-like_dom_sf"/>
</dbReference>
<dbReference type="OrthoDB" id="2018133at2759"/>
<dbReference type="RefSeq" id="XP_010700837.1">
    <property type="nucleotide sequence ID" value="XM_010702535.1"/>
</dbReference>
<dbReference type="EMBL" id="CP009398">
    <property type="protein sequence ID" value="AIO00180.1"/>
    <property type="molecule type" value="Genomic_DNA"/>
</dbReference>
<organism evidence="4 5">
    <name type="scientific">Leishmania panamensis</name>
    <dbReference type="NCBI Taxonomy" id="5679"/>
    <lineage>
        <taxon>Eukaryota</taxon>
        <taxon>Discoba</taxon>
        <taxon>Euglenozoa</taxon>
        <taxon>Kinetoplastea</taxon>
        <taxon>Metakinetoplastina</taxon>
        <taxon>Trypanosomatida</taxon>
        <taxon>Trypanosomatidae</taxon>
        <taxon>Leishmaniinae</taxon>
        <taxon>Leishmania</taxon>
        <taxon>Leishmania guyanensis species complex</taxon>
    </lineage>
</organism>
<reference evidence="4 5" key="1">
    <citation type="journal article" date="2015" name="Sci. Rep.">
        <title>The genome of Leishmania panamensis: insights into genomics of the L. (Viannia) subgenus.</title>
        <authorList>
            <person name="Llanes A."/>
            <person name="Restrepo C.M."/>
            <person name="Vecchio G.D."/>
            <person name="Anguizola F.J."/>
            <person name="Lleonart R."/>
        </authorList>
    </citation>
    <scope>NUCLEOTIDE SEQUENCE [LARGE SCALE GENOMIC DNA]</scope>
    <source>
        <strain evidence="4 5">MHOM/PA/94/PSC-1</strain>
    </source>
</reference>
<protein>
    <submittedName>
        <fullName evidence="4">Enoyl-CoA hydratase/isomerase-like protein</fullName>
    </submittedName>
</protein>
<dbReference type="GO" id="GO:0016853">
    <property type="term" value="F:isomerase activity"/>
    <property type="evidence" value="ECO:0007669"/>
    <property type="project" value="UniProtKB-KW"/>
</dbReference>
<dbReference type="InterPro" id="IPR014748">
    <property type="entry name" value="Enoyl-CoA_hydra_C"/>
</dbReference>
<dbReference type="CDD" id="cd06558">
    <property type="entry name" value="crotonase-like"/>
    <property type="match status" value="1"/>
</dbReference>
<dbReference type="PANTHER" id="PTHR11941">
    <property type="entry name" value="ENOYL-COA HYDRATASE-RELATED"/>
    <property type="match status" value="1"/>
</dbReference>
<dbReference type="KEGG" id="lpan:LPMP_292330"/>
<keyword evidence="2" id="KW-0456">Lyase</keyword>
<evidence type="ECO:0000313" key="5">
    <source>
        <dbReference type="Proteomes" id="UP000063063"/>
    </source>
</evidence>
<sequence length="267" mass="28938">MYRYSRLIRCAAQPVVKTLQVGHVLTLTINRPSQLNALNRAVSESLMENLERYDKDPSCSAFIITGEGRAFVAGADIKSMKDRTFSEGVQSNDFSALTRMNTISKPIIAAVNGLALGGGCELAMSCDIIIASEGAKFGQPEIKLATIPGLGGTQRLTRMIGKARAMEWVLLGNTYTAAEAERAGLVSCVVKHEELMPTAMKMANTIASYSQVAVKLAKMAVNQSQETSLAAGLAYESMIFNSTFATHDRKEGMTAFVEKRAPQFRNK</sequence>
<dbReference type="VEuPathDB" id="TriTrypDB:LPAL13_290025500"/>
<dbReference type="GO" id="GO:0005739">
    <property type="term" value="C:mitochondrion"/>
    <property type="evidence" value="ECO:0007669"/>
    <property type="project" value="TreeGrafter"/>
</dbReference>
<dbReference type="SUPFAM" id="SSF52096">
    <property type="entry name" value="ClpP/crotonase"/>
    <property type="match status" value="1"/>
</dbReference>
<dbReference type="AlphaFoldDB" id="A0A088RY34"/>
<evidence type="ECO:0000256" key="1">
    <source>
        <dbReference type="ARBA" id="ARBA00005254"/>
    </source>
</evidence>
<dbReference type="PANTHER" id="PTHR11941:SF54">
    <property type="entry name" value="ENOYL-COA HYDRATASE, MITOCHONDRIAL"/>
    <property type="match status" value="1"/>
</dbReference>
<name>A0A088RY34_LEIPA</name>
<keyword evidence="5" id="KW-1185">Reference proteome</keyword>
<dbReference type="eggNOG" id="KOG1680">
    <property type="taxonomic scope" value="Eukaryota"/>
</dbReference>
<dbReference type="GeneID" id="22576996"/>